<sequence>MTRYLYSLLLLLFILPAKAQQQTPDQYLGYPLGSKFTYHHQIIDYIKLLAAQNPDRVKIIQYGSTNEGRPLLTAFISSAENMSNLETIRTNHLKSIRMMDGKPEGKVIPITWLSYNVHGNEAVSANSSMKVVYELLNKQNTVTQEILKNTVVIIDPCQNPDGYERYTQWYNRYQNAVPDVTPFALEHDEPWPGGRFNHYLFDLNRDWAWQTQKETKARIELYNQWMPHLHADFHEMGSNRSYYFPPAAKPFHKDITSWQREFNELVGENCRRYFDKNNWAYFTRYNYDLFYPSYGDTWPSFNGAIGITYEQAGGGAAGLAIERKSEKDTLTLVSRIDHHFATSLATLEAVASRKDKIVSEFVKFHEDATTNPAGPFKSYVIKTKGNEERVRSFTEWLKKQGFQYGQAGKAITTKGTELSSSTDQSVKIENNDLVISAYQPKSNLLRVLFETKPVLEDSVTYDLTSWGISYLFGLKTYGLKEKLVPATYQATPVDNKVPASSPYAYLARWSDVEDVVFLSELLKRNFLVRSSNVPFEMNNVKYDAGTLVITKKSNNQPDFDQQIAALANKHHVQLTLATTGFVTEGADFGSEFVPVITSPKVVTVAGPGVSATSFGSVWHYFEQQIQYPMTLVDPGKLSALPWSEVDVLILPAGRYSNILTDKVLEQIQDWVKKGGKLISMEGANNALLNKPGFGIAKKMTDKGKEPDVFKKYGEQEREETSDSSPGSTFSVTFDRTHPISFGLKQEYYTLVRDAYDIELLKDGWNVGYLNEKGYMAGFVGERMTGKLKNTLIFGAQPVGKGQIIYMFDDPLFRGMLYDGKILFANALFR</sequence>
<dbReference type="OrthoDB" id="9758209at2"/>
<reference evidence="10 11" key="1">
    <citation type="submission" date="2018-07" db="EMBL/GenBank/DDBJ databases">
        <title>Dyadobacter roseus sp. nov., isolated from rose rhizosphere soil.</title>
        <authorList>
            <person name="Chen L."/>
        </authorList>
    </citation>
    <scope>NUCLEOTIDE SEQUENCE [LARGE SCALE GENOMIC DNA]</scope>
    <source>
        <strain evidence="10 11">RS19</strain>
    </source>
</reference>
<dbReference type="GO" id="GO:0004181">
    <property type="term" value="F:metallocarboxypeptidase activity"/>
    <property type="evidence" value="ECO:0007669"/>
    <property type="project" value="InterPro"/>
</dbReference>
<comment type="similarity">
    <text evidence="2 7">Belongs to the peptidase M14 family.</text>
</comment>
<evidence type="ECO:0000256" key="1">
    <source>
        <dbReference type="ARBA" id="ARBA00001947"/>
    </source>
</evidence>
<dbReference type="InterPro" id="IPR000834">
    <property type="entry name" value="Peptidase_M14"/>
</dbReference>
<feature type="domain" description="Peptidase M14" evidence="9">
    <location>
        <begin position="34"/>
        <end position="357"/>
    </location>
</feature>
<evidence type="ECO:0000256" key="3">
    <source>
        <dbReference type="ARBA" id="ARBA00022670"/>
    </source>
</evidence>
<dbReference type="PANTHER" id="PTHR11705:SF143">
    <property type="entry name" value="SLL0236 PROTEIN"/>
    <property type="match status" value="1"/>
</dbReference>
<keyword evidence="11" id="KW-1185">Reference proteome</keyword>
<evidence type="ECO:0000256" key="4">
    <source>
        <dbReference type="ARBA" id="ARBA00022801"/>
    </source>
</evidence>
<evidence type="ECO:0000256" key="2">
    <source>
        <dbReference type="ARBA" id="ARBA00005988"/>
    </source>
</evidence>
<proteinExistence type="inferred from homology"/>
<evidence type="ECO:0000256" key="5">
    <source>
        <dbReference type="ARBA" id="ARBA00022833"/>
    </source>
</evidence>
<protein>
    <submittedName>
        <fullName evidence="10">Zinc carboxypeptidase</fullName>
    </submittedName>
</protein>
<dbReference type="SMART" id="SM00631">
    <property type="entry name" value="Zn_pept"/>
    <property type="match status" value="1"/>
</dbReference>
<dbReference type="GO" id="GO:0005615">
    <property type="term" value="C:extracellular space"/>
    <property type="evidence" value="ECO:0007669"/>
    <property type="project" value="TreeGrafter"/>
</dbReference>
<keyword evidence="10" id="KW-0121">Carboxypeptidase</keyword>
<feature type="signal peptide" evidence="8">
    <location>
        <begin position="1"/>
        <end position="19"/>
    </location>
</feature>
<dbReference type="PANTHER" id="PTHR11705">
    <property type="entry name" value="PROTEASE FAMILY M14 CARBOXYPEPTIDASE A,B"/>
    <property type="match status" value="1"/>
</dbReference>
<dbReference type="GO" id="GO:0006508">
    <property type="term" value="P:proteolysis"/>
    <property type="evidence" value="ECO:0007669"/>
    <property type="project" value="UniProtKB-KW"/>
</dbReference>
<evidence type="ECO:0000256" key="6">
    <source>
        <dbReference type="ARBA" id="ARBA00023049"/>
    </source>
</evidence>
<comment type="cofactor">
    <cofactor evidence="1">
        <name>Zn(2+)</name>
        <dbReference type="ChEBI" id="CHEBI:29105"/>
    </cofactor>
</comment>
<dbReference type="Gene3D" id="3.40.50.880">
    <property type="match status" value="1"/>
</dbReference>
<accession>A0A3D8Y7D6</accession>
<dbReference type="PROSITE" id="PS52035">
    <property type="entry name" value="PEPTIDASE_M14"/>
    <property type="match status" value="1"/>
</dbReference>
<dbReference type="EMBL" id="QNUL01000032">
    <property type="protein sequence ID" value="REA56982.1"/>
    <property type="molecule type" value="Genomic_DNA"/>
</dbReference>
<evidence type="ECO:0000313" key="11">
    <source>
        <dbReference type="Proteomes" id="UP000256373"/>
    </source>
</evidence>
<dbReference type="GO" id="GO:0008270">
    <property type="term" value="F:zinc ion binding"/>
    <property type="evidence" value="ECO:0007669"/>
    <property type="project" value="InterPro"/>
</dbReference>
<evidence type="ECO:0000256" key="7">
    <source>
        <dbReference type="PROSITE-ProRule" id="PRU01379"/>
    </source>
</evidence>
<keyword evidence="5" id="KW-0862">Zinc</keyword>
<dbReference type="SUPFAM" id="SSF52317">
    <property type="entry name" value="Class I glutamine amidotransferase-like"/>
    <property type="match status" value="1"/>
</dbReference>
<dbReference type="Pfam" id="PF00246">
    <property type="entry name" value="Peptidase_M14"/>
    <property type="match status" value="1"/>
</dbReference>
<dbReference type="AlphaFoldDB" id="A0A3D8Y7D6"/>
<keyword evidence="8" id="KW-0732">Signal</keyword>
<name>A0A3D8Y7D6_9BACT</name>
<dbReference type="CDD" id="cd06238">
    <property type="entry name" value="M14-like"/>
    <property type="match status" value="1"/>
</dbReference>
<comment type="caution">
    <text evidence="7">Lacks conserved residue(s) required for the propagation of feature annotation.</text>
</comment>
<feature type="chain" id="PRO_5017741268" evidence="8">
    <location>
        <begin position="20"/>
        <end position="829"/>
    </location>
</feature>
<keyword evidence="3" id="KW-0645">Protease</keyword>
<dbReference type="RefSeq" id="WP_115833759.1">
    <property type="nucleotide sequence ID" value="NZ_QNUL01000032.1"/>
</dbReference>
<comment type="caution">
    <text evidence="10">The sequence shown here is derived from an EMBL/GenBank/DDBJ whole genome shotgun (WGS) entry which is preliminary data.</text>
</comment>
<dbReference type="Gene3D" id="3.40.630.10">
    <property type="entry name" value="Zn peptidases"/>
    <property type="match status" value="1"/>
</dbReference>
<evidence type="ECO:0000313" key="10">
    <source>
        <dbReference type="EMBL" id="REA56982.1"/>
    </source>
</evidence>
<gene>
    <name evidence="10" type="ORF">DSL64_25355</name>
</gene>
<dbReference type="InterPro" id="IPR029062">
    <property type="entry name" value="Class_I_gatase-like"/>
</dbReference>
<dbReference type="SUPFAM" id="SSF53187">
    <property type="entry name" value="Zn-dependent exopeptidases"/>
    <property type="match status" value="1"/>
</dbReference>
<evidence type="ECO:0000256" key="8">
    <source>
        <dbReference type="SAM" id="SignalP"/>
    </source>
</evidence>
<evidence type="ECO:0000259" key="9">
    <source>
        <dbReference type="PROSITE" id="PS52035"/>
    </source>
</evidence>
<keyword evidence="6" id="KW-0482">Metalloprotease</keyword>
<keyword evidence="4" id="KW-0378">Hydrolase</keyword>
<dbReference type="Proteomes" id="UP000256373">
    <property type="component" value="Unassembled WGS sequence"/>
</dbReference>
<organism evidence="10 11">
    <name type="scientific">Dyadobacter luteus</name>
    <dbReference type="NCBI Taxonomy" id="2259619"/>
    <lineage>
        <taxon>Bacteria</taxon>
        <taxon>Pseudomonadati</taxon>
        <taxon>Bacteroidota</taxon>
        <taxon>Cytophagia</taxon>
        <taxon>Cytophagales</taxon>
        <taxon>Spirosomataceae</taxon>
        <taxon>Dyadobacter</taxon>
    </lineage>
</organism>